<evidence type="ECO:0000256" key="1">
    <source>
        <dbReference type="SAM" id="Phobius"/>
    </source>
</evidence>
<reference evidence="2 3" key="1">
    <citation type="submission" date="2007-08" db="EMBL/GenBank/DDBJ databases">
        <title>Complete sequence of Thermotoga lettingae TMO.</title>
        <authorList>
            <consortium name="US DOE Joint Genome Institute"/>
            <person name="Copeland A."/>
            <person name="Lucas S."/>
            <person name="Lapidus A."/>
            <person name="Barry K."/>
            <person name="Glavina del Rio T."/>
            <person name="Dalin E."/>
            <person name="Tice H."/>
            <person name="Pitluck S."/>
            <person name="Foster B."/>
            <person name="Bruce D."/>
            <person name="Schmutz J."/>
            <person name="Larimer F."/>
            <person name="Land M."/>
            <person name="Hauser L."/>
            <person name="Kyrpides N."/>
            <person name="Mikhailova N."/>
            <person name="Nelson K."/>
            <person name="Gogarten J.P."/>
            <person name="Noll K."/>
            <person name="Richardson P."/>
        </authorList>
    </citation>
    <scope>NUCLEOTIDE SEQUENCE [LARGE SCALE GENOMIC DNA]</scope>
    <source>
        <strain evidence="3">ATCC BAA-301 / DSM 14385 / NBRC 107922 / TMO</strain>
    </source>
</reference>
<feature type="transmembrane region" description="Helical" evidence="1">
    <location>
        <begin position="7"/>
        <end position="36"/>
    </location>
</feature>
<accession>A8F8X2</accession>
<reference evidence="2 3" key="2">
    <citation type="journal article" date="2009" name="Proc. Natl. Acad. Sci. U.S.A.">
        <title>On the chimeric nature, thermophilic origin, and phylogenetic placement of the Thermotogales.</title>
        <authorList>
            <person name="Zhaxybayeva O."/>
            <person name="Swithers K.S."/>
            <person name="Lapierre P."/>
            <person name="Fournier G.P."/>
            <person name="Bickhart D.M."/>
            <person name="DeBoy R.T."/>
            <person name="Nelson K.E."/>
            <person name="Nesbo C.L."/>
            <person name="Doolittle W.F."/>
            <person name="Gogarten J.P."/>
            <person name="Noll K.M."/>
        </authorList>
    </citation>
    <scope>NUCLEOTIDE SEQUENCE [LARGE SCALE GENOMIC DNA]</scope>
    <source>
        <strain evidence="3">ATCC BAA-301 / DSM 14385 / NBRC 107922 / TMO</strain>
    </source>
</reference>
<sequence>MRNLSSFLIGLCFWLVLHPKLDILTVFIAGLIFIVQNAINIDFKPRRLIIFLIKLVYSFLLAILQSFKLITKGYFFNSKIQSTKVITDEELFEKTILITLTPYTLVIEDQHGHLIVHELVEEEKR</sequence>
<keyword evidence="3" id="KW-1185">Reference proteome</keyword>
<evidence type="ECO:0000313" key="2">
    <source>
        <dbReference type="EMBL" id="ABV34606.1"/>
    </source>
</evidence>
<protein>
    <recommendedName>
        <fullName evidence="4">Cation antiporter</fullName>
    </recommendedName>
</protein>
<evidence type="ECO:0008006" key="4">
    <source>
        <dbReference type="Google" id="ProtNLM"/>
    </source>
</evidence>
<proteinExistence type="predicted"/>
<dbReference type="Proteomes" id="UP000002016">
    <property type="component" value="Chromosome"/>
</dbReference>
<gene>
    <name evidence="2" type="ordered locus">Tlet_2052</name>
</gene>
<name>A8F8X2_PSELT</name>
<dbReference type="STRING" id="416591.Tlet_2052"/>
<dbReference type="HOGENOM" id="CLU_1990750_0_0_0"/>
<dbReference type="RefSeq" id="WP_012004082.1">
    <property type="nucleotide sequence ID" value="NC_009828.1"/>
</dbReference>
<dbReference type="AlphaFoldDB" id="A8F8X2"/>
<dbReference type="EMBL" id="CP000812">
    <property type="protein sequence ID" value="ABV34606.1"/>
    <property type="molecule type" value="Genomic_DNA"/>
</dbReference>
<keyword evidence="1" id="KW-0812">Transmembrane</keyword>
<dbReference type="KEGG" id="tle:Tlet_2052"/>
<keyword evidence="1" id="KW-1133">Transmembrane helix</keyword>
<feature type="transmembrane region" description="Helical" evidence="1">
    <location>
        <begin position="48"/>
        <end position="70"/>
    </location>
</feature>
<evidence type="ECO:0000313" key="3">
    <source>
        <dbReference type="Proteomes" id="UP000002016"/>
    </source>
</evidence>
<organism evidence="2 3">
    <name type="scientific">Pseudothermotoga lettingae (strain ATCC BAA-301 / DSM 14385 / NBRC 107922 / TMO)</name>
    <name type="common">Thermotoga lettingae</name>
    <dbReference type="NCBI Taxonomy" id="416591"/>
    <lineage>
        <taxon>Bacteria</taxon>
        <taxon>Thermotogati</taxon>
        <taxon>Thermotogota</taxon>
        <taxon>Thermotogae</taxon>
        <taxon>Thermotogales</taxon>
        <taxon>Thermotogaceae</taxon>
        <taxon>Pseudothermotoga</taxon>
    </lineage>
</organism>
<keyword evidence="1" id="KW-0472">Membrane</keyword>